<dbReference type="InterPro" id="IPR003615">
    <property type="entry name" value="HNH_nuc"/>
</dbReference>
<dbReference type="Pfam" id="PF01844">
    <property type="entry name" value="HNH"/>
    <property type="match status" value="1"/>
</dbReference>
<protein>
    <submittedName>
        <fullName evidence="2">Bacteriophage protein</fullName>
    </submittedName>
</protein>
<dbReference type="KEGG" id="mab:MAB_0237"/>
<keyword evidence="3" id="KW-1185">Reference proteome</keyword>
<dbReference type="Proteomes" id="UP000007137">
    <property type="component" value="Chromosome"/>
</dbReference>
<sequence length="125" mass="14158">MRGQHQARRTPLPRAPKLCADKDCIALVHPPLRYCPEHTNRWKHSPRTVGAKRCSTTEWKHQRIKCLQRDERKCQIRGPRCTVIATEVDHVTAVAFGGTDDLENLQAACHNCHATKSGREGRSAQ</sequence>
<dbReference type="GO" id="GO:0008270">
    <property type="term" value="F:zinc ion binding"/>
    <property type="evidence" value="ECO:0007669"/>
    <property type="project" value="InterPro"/>
</dbReference>
<proteinExistence type="predicted"/>
<dbReference type="GO" id="GO:0004519">
    <property type="term" value="F:endonuclease activity"/>
    <property type="evidence" value="ECO:0007669"/>
    <property type="project" value="InterPro"/>
</dbReference>
<dbReference type="SMART" id="SM00507">
    <property type="entry name" value="HNHc"/>
    <property type="match status" value="1"/>
</dbReference>
<dbReference type="CDD" id="cd00085">
    <property type="entry name" value="HNHc"/>
    <property type="match status" value="1"/>
</dbReference>
<evidence type="ECO:0000313" key="3">
    <source>
        <dbReference type="Proteomes" id="UP000007137"/>
    </source>
</evidence>
<feature type="domain" description="HNH nuclease" evidence="1">
    <location>
        <begin position="61"/>
        <end position="114"/>
    </location>
</feature>
<reference evidence="2 3" key="1">
    <citation type="journal article" date="2009" name="PLoS ONE">
        <title>Non mycobacterial virulence genes in the genome of the emerging pathogen Mycobacterium abscessus.</title>
        <authorList>
            <person name="Ripoll F."/>
            <person name="Pasek S."/>
            <person name="Schenowitz C."/>
            <person name="Dossat C."/>
            <person name="Barbe V."/>
            <person name="Rottman M."/>
            <person name="Macheras E."/>
            <person name="Heym B."/>
            <person name="Herrmann J.L."/>
            <person name="Daffe M."/>
            <person name="Brosch R."/>
            <person name="Risler J.L."/>
            <person name="Gaillard J.L."/>
        </authorList>
    </citation>
    <scope>NUCLEOTIDE SEQUENCE [LARGE SCALE GENOMIC DNA]</scope>
    <source>
        <strain evidence="3">ATCC 19977 / DSM 44196 / CCUG 20993 / CIP 104536 / JCM 13569 / NCTC 13031 / TMC 1543 / L948</strain>
    </source>
</reference>
<dbReference type="Gene3D" id="1.10.30.50">
    <property type="match status" value="1"/>
</dbReference>
<name>B1MFD7_MYCA9</name>
<dbReference type="GO" id="GO:0003676">
    <property type="term" value="F:nucleic acid binding"/>
    <property type="evidence" value="ECO:0007669"/>
    <property type="project" value="InterPro"/>
</dbReference>
<organism evidence="2 3">
    <name type="scientific">Mycobacteroides abscessus (strain ATCC 19977 / DSM 44196 / CCUG 20993 / CIP 104536 / JCM 13569 / NCTC 13031 / TMC 1543 / L948)</name>
    <name type="common">Mycobacterium abscessus</name>
    <dbReference type="NCBI Taxonomy" id="561007"/>
    <lineage>
        <taxon>Bacteria</taxon>
        <taxon>Bacillati</taxon>
        <taxon>Actinomycetota</taxon>
        <taxon>Actinomycetes</taxon>
        <taxon>Mycobacteriales</taxon>
        <taxon>Mycobacteriaceae</taxon>
        <taxon>Mycobacteroides</taxon>
        <taxon>Mycobacteroides abscessus</taxon>
    </lineage>
</organism>
<dbReference type="AlphaFoldDB" id="B1MFD7"/>
<dbReference type="EMBL" id="CU458896">
    <property type="protein sequence ID" value="CAM60337.1"/>
    <property type="molecule type" value="Genomic_DNA"/>
</dbReference>
<evidence type="ECO:0000259" key="1">
    <source>
        <dbReference type="SMART" id="SM00507"/>
    </source>
</evidence>
<accession>B1MFD7</accession>
<gene>
    <name evidence="2" type="ordered locus">MAB_0237</name>
</gene>
<dbReference type="InterPro" id="IPR002711">
    <property type="entry name" value="HNH"/>
</dbReference>
<evidence type="ECO:0000313" key="2">
    <source>
        <dbReference type="EMBL" id="CAM60337.1"/>
    </source>
</evidence>